<dbReference type="Pfam" id="PF00474">
    <property type="entry name" value="SSF"/>
    <property type="match status" value="1"/>
</dbReference>
<gene>
    <name evidence="9" type="ORF">HNQ39_003081</name>
</gene>
<sequence>MKQLHFALADYVVLALYVLALVFVGLRQRKLVSSEASAFLVAGRGLTVPAFVATLVATWYGGILGVGELSYTTGLGAWTVFGLPYYLFALVYALWLAPKVRTAARFTIPDTLEAAHGRPVALLGAALVFFLVAPAPYALMTGTLLQGLFGGPLWLAVTVGTLLSVVFVARGGLETDVRTNSVQFLLMFLGFGLLVAFCFAKVGGLPTLAAQLPATHKSLSGGNPLPYILVWYCIALWTLADPGFHQRCSAAQSPKVAQRGILLSILCWALFDFLTVSAGCYARVLLPKLGAPIDAYPALSEAILPPVAKGIFWVGMLATVMSTLISYAFLAATTIGRDLAWRTGKGDEVRWTRIGVGIAAVLAIVAALALPSVVGLWYTIGTAFVPGLLVPLLTAYAPESFRVHPGFTLVGMALGSGLPLVWMALGQSKGGMDAAHYPFGIEAIYVGLGASLLCWALGAIKKAAG</sequence>
<evidence type="ECO:0000256" key="5">
    <source>
        <dbReference type="ARBA" id="ARBA00022989"/>
    </source>
</evidence>
<dbReference type="PROSITE" id="PS50283">
    <property type="entry name" value="NA_SOLUT_SYMP_3"/>
    <property type="match status" value="1"/>
</dbReference>
<protein>
    <submittedName>
        <fullName evidence="9">SSS family solute:Na+ symporter</fullName>
    </submittedName>
</protein>
<dbReference type="RefSeq" id="WP_184197918.1">
    <property type="nucleotide sequence ID" value="NZ_JACHGW010000003.1"/>
</dbReference>
<evidence type="ECO:0000256" key="3">
    <source>
        <dbReference type="ARBA" id="ARBA00022448"/>
    </source>
</evidence>
<dbReference type="PANTHER" id="PTHR48086:SF7">
    <property type="entry name" value="SODIUM-SOLUTE SYMPORTER-RELATED"/>
    <property type="match status" value="1"/>
</dbReference>
<feature type="transmembrane region" description="Helical" evidence="8">
    <location>
        <begin position="376"/>
        <end position="395"/>
    </location>
</feature>
<keyword evidence="4 8" id="KW-0812">Transmembrane</keyword>
<feature type="transmembrane region" description="Helical" evidence="8">
    <location>
        <begin position="310"/>
        <end position="330"/>
    </location>
</feature>
<comment type="caution">
    <text evidence="9">The sequence shown here is derived from an EMBL/GenBank/DDBJ whole genome shotgun (WGS) entry which is preliminary data.</text>
</comment>
<keyword evidence="10" id="KW-1185">Reference proteome</keyword>
<feature type="transmembrane region" description="Helical" evidence="8">
    <location>
        <begin position="351"/>
        <end position="370"/>
    </location>
</feature>
<dbReference type="Gene3D" id="1.20.1730.10">
    <property type="entry name" value="Sodium/glucose cotransporter"/>
    <property type="match status" value="1"/>
</dbReference>
<evidence type="ECO:0000256" key="1">
    <source>
        <dbReference type="ARBA" id="ARBA00004141"/>
    </source>
</evidence>
<evidence type="ECO:0000313" key="10">
    <source>
        <dbReference type="Proteomes" id="UP000520814"/>
    </source>
</evidence>
<dbReference type="CDD" id="cd10322">
    <property type="entry name" value="SLC5sbd"/>
    <property type="match status" value="1"/>
</dbReference>
<evidence type="ECO:0000256" key="7">
    <source>
        <dbReference type="RuleBase" id="RU362091"/>
    </source>
</evidence>
<dbReference type="InterPro" id="IPR001734">
    <property type="entry name" value="Na/solute_symporter"/>
</dbReference>
<feature type="transmembrane region" description="Helical" evidence="8">
    <location>
        <begin position="261"/>
        <end position="284"/>
    </location>
</feature>
<feature type="transmembrane region" description="Helical" evidence="8">
    <location>
        <begin position="437"/>
        <end position="460"/>
    </location>
</feature>
<feature type="transmembrane region" description="Helical" evidence="8">
    <location>
        <begin position="224"/>
        <end position="240"/>
    </location>
</feature>
<evidence type="ECO:0000256" key="4">
    <source>
        <dbReference type="ARBA" id="ARBA00022692"/>
    </source>
</evidence>
<name>A0A7W9W7J0_ARMRO</name>
<evidence type="ECO:0000313" key="9">
    <source>
        <dbReference type="EMBL" id="MBB6051271.1"/>
    </source>
</evidence>
<dbReference type="Proteomes" id="UP000520814">
    <property type="component" value="Unassembled WGS sequence"/>
</dbReference>
<dbReference type="EMBL" id="JACHGW010000003">
    <property type="protein sequence ID" value="MBB6051271.1"/>
    <property type="molecule type" value="Genomic_DNA"/>
</dbReference>
<dbReference type="InterPro" id="IPR050277">
    <property type="entry name" value="Sodium:Solute_Symporter"/>
</dbReference>
<keyword evidence="3" id="KW-0813">Transport</keyword>
<proteinExistence type="inferred from homology"/>
<feature type="transmembrane region" description="Helical" evidence="8">
    <location>
        <begin position="6"/>
        <end position="26"/>
    </location>
</feature>
<evidence type="ECO:0000256" key="6">
    <source>
        <dbReference type="ARBA" id="ARBA00023136"/>
    </source>
</evidence>
<feature type="transmembrane region" description="Helical" evidence="8">
    <location>
        <begin position="75"/>
        <end position="98"/>
    </location>
</feature>
<feature type="transmembrane region" description="Helical" evidence="8">
    <location>
        <begin position="407"/>
        <end position="425"/>
    </location>
</feature>
<dbReference type="GO" id="GO:0005886">
    <property type="term" value="C:plasma membrane"/>
    <property type="evidence" value="ECO:0007669"/>
    <property type="project" value="TreeGrafter"/>
</dbReference>
<dbReference type="PANTHER" id="PTHR48086">
    <property type="entry name" value="SODIUM/PROLINE SYMPORTER-RELATED"/>
    <property type="match status" value="1"/>
</dbReference>
<dbReference type="InterPro" id="IPR038377">
    <property type="entry name" value="Na/Glc_symporter_sf"/>
</dbReference>
<keyword evidence="5 8" id="KW-1133">Transmembrane helix</keyword>
<keyword evidence="6 8" id="KW-0472">Membrane</keyword>
<comment type="similarity">
    <text evidence="2 7">Belongs to the sodium:solute symporter (SSF) (TC 2.A.21) family.</text>
</comment>
<feature type="transmembrane region" description="Helical" evidence="8">
    <location>
        <begin position="184"/>
        <end position="204"/>
    </location>
</feature>
<feature type="transmembrane region" description="Helical" evidence="8">
    <location>
        <begin position="151"/>
        <end position="172"/>
    </location>
</feature>
<feature type="transmembrane region" description="Helical" evidence="8">
    <location>
        <begin position="119"/>
        <end position="139"/>
    </location>
</feature>
<evidence type="ECO:0000256" key="8">
    <source>
        <dbReference type="SAM" id="Phobius"/>
    </source>
</evidence>
<accession>A0A7W9W7J0</accession>
<dbReference type="AlphaFoldDB" id="A0A7W9W7J0"/>
<dbReference type="GO" id="GO:0022857">
    <property type="term" value="F:transmembrane transporter activity"/>
    <property type="evidence" value="ECO:0007669"/>
    <property type="project" value="InterPro"/>
</dbReference>
<reference evidence="9 10" key="1">
    <citation type="submission" date="2020-08" db="EMBL/GenBank/DDBJ databases">
        <title>Genomic Encyclopedia of Type Strains, Phase IV (KMG-IV): sequencing the most valuable type-strain genomes for metagenomic binning, comparative biology and taxonomic classification.</title>
        <authorList>
            <person name="Goeker M."/>
        </authorList>
    </citation>
    <scope>NUCLEOTIDE SEQUENCE [LARGE SCALE GENOMIC DNA]</scope>
    <source>
        <strain evidence="9 10">DSM 23562</strain>
    </source>
</reference>
<organism evidence="9 10">
    <name type="scientific">Armatimonas rosea</name>
    <dbReference type="NCBI Taxonomy" id="685828"/>
    <lineage>
        <taxon>Bacteria</taxon>
        <taxon>Bacillati</taxon>
        <taxon>Armatimonadota</taxon>
        <taxon>Armatimonadia</taxon>
        <taxon>Armatimonadales</taxon>
        <taxon>Armatimonadaceae</taxon>
        <taxon>Armatimonas</taxon>
    </lineage>
</organism>
<evidence type="ECO:0000256" key="2">
    <source>
        <dbReference type="ARBA" id="ARBA00006434"/>
    </source>
</evidence>
<feature type="transmembrane region" description="Helical" evidence="8">
    <location>
        <begin position="38"/>
        <end position="63"/>
    </location>
</feature>
<comment type="subcellular location">
    <subcellularLocation>
        <location evidence="1">Membrane</location>
        <topology evidence="1">Multi-pass membrane protein</topology>
    </subcellularLocation>
</comment>